<dbReference type="CDD" id="cd04301">
    <property type="entry name" value="NAT_SF"/>
    <property type="match status" value="1"/>
</dbReference>
<dbReference type="AlphaFoldDB" id="A0A0M0I226"/>
<dbReference type="InterPro" id="IPR050769">
    <property type="entry name" value="NAT_camello-type"/>
</dbReference>
<dbReference type="PANTHER" id="PTHR13947">
    <property type="entry name" value="GNAT FAMILY N-ACETYLTRANSFERASE"/>
    <property type="match status" value="1"/>
</dbReference>
<dbReference type="InterPro" id="IPR016181">
    <property type="entry name" value="Acyl_CoA_acyltransferase"/>
</dbReference>
<dbReference type="InterPro" id="IPR000182">
    <property type="entry name" value="GNAT_dom"/>
</dbReference>
<dbReference type="STRING" id="171383.AKJ31_07855"/>
<dbReference type="RefSeq" id="WP_053408547.1">
    <property type="nucleotide sequence ID" value="NZ_DAIPHI010000038.1"/>
</dbReference>
<dbReference type="OrthoDB" id="326501at2"/>
<dbReference type="Proteomes" id="UP000037530">
    <property type="component" value="Unassembled WGS sequence"/>
</dbReference>
<feature type="domain" description="N-acetyltransferase" evidence="2">
    <location>
        <begin position="1"/>
        <end position="158"/>
    </location>
</feature>
<evidence type="ECO:0000313" key="4">
    <source>
        <dbReference type="Proteomes" id="UP000037530"/>
    </source>
</evidence>
<dbReference type="Pfam" id="PF00583">
    <property type="entry name" value="Acetyltransf_1"/>
    <property type="match status" value="1"/>
</dbReference>
<evidence type="ECO:0000256" key="1">
    <source>
        <dbReference type="ARBA" id="ARBA00022679"/>
    </source>
</evidence>
<reference evidence="4" key="1">
    <citation type="submission" date="2015-08" db="EMBL/GenBank/DDBJ databases">
        <title>Vibrio galatheae sp. nov., a novel member of the Vibrionaceae family isolated from the Solomon Islands.</title>
        <authorList>
            <person name="Giubergia S."/>
            <person name="Machado H."/>
            <person name="Mateiu R.V."/>
            <person name="Gram L."/>
        </authorList>
    </citation>
    <scope>NUCLEOTIDE SEQUENCE [LARGE SCALE GENOMIC DNA]</scope>
    <source>
        <strain evidence="4">DSM 19134</strain>
    </source>
</reference>
<evidence type="ECO:0000313" key="3">
    <source>
        <dbReference type="EMBL" id="KOO08385.1"/>
    </source>
</evidence>
<comment type="caution">
    <text evidence="3">The sequence shown here is derived from an EMBL/GenBank/DDBJ whole genome shotgun (WGS) entry which is preliminary data.</text>
</comment>
<organism evidence="3 4">
    <name type="scientific">Vibrio hepatarius</name>
    <dbReference type="NCBI Taxonomy" id="171383"/>
    <lineage>
        <taxon>Bacteria</taxon>
        <taxon>Pseudomonadati</taxon>
        <taxon>Pseudomonadota</taxon>
        <taxon>Gammaproteobacteria</taxon>
        <taxon>Vibrionales</taxon>
        <taxon>Vibrionaceae</taxon>
        <taxon>Vibrio</taxon>
        <taxon>Vibrio oreintalis group</taxon>
    </lineage>
</organism>
<evidence type="ECO:0000259" key="2">
    <source>
        <dbReference type="PROSITE" id="PS51186"/>
    </source>
</evidence>
<dbReference type="GO" id="GO:0008080">
    <property type="term" value="F:N-acetyltransferase activity"/>
    <property type="evidence" value="ECO:0007669"/>
    <property type="project" value="InterPro"/>
</dbReference>
<gene>
    <name evidence="3" type="ORF">AKJ31_07855</name>
</gene>
<dbReference type="PANTHER" id="PTHR13947:SF37">
    <property type="entry name" value="LD18367P"/>
    <property type="match status" value="1"/>
</dbReference>
<dbReference type="PATRIC" id="fig|171383.3.peg.1613"/>
<dbReference type="Gene3D" id="3.40.630.30">
    <property type="match status" value="1"/>
</dbReference>
<dbReference type="EMBL" id="LHPI01000004">
    <property type="protein sequence ID" value="KOO08385.1"/>
    <property type="molecule type" value="Genomic_DNA"/>
</dbReference>
<keyword evidence="4" id="KW-1185">Reference proteome</keyword>
<name>A0A0M0I226_9VIBR</name>
<dbReference type="SUPFAM" id="SSF55729">
    <property type="entry name" value="Acyl-CoA N-acyltransferases (Nat)"/>
    <property type="match status" value="1"/>
</dbReference>
<dbReference type="PROSITE" id="PS51186">
    <property type="entry name" value="GNAT"/>
    <property type="match status" value="1"/>
</dbReference>
<accession>A0A0M0I226</accession>
<sequence>MALTQFHICNYQQLVDWIDSPELNYLWGGPKFTFPLDRSQIDAHVSLPQCQAFFYLHHGERAGYVELFEVDEHIARICRVFVHPDFRGHGIAKQMLVELIEVARQQHYAKLNLCVFSQNIAAIRCYESLGFIETKREQGTRVFNGQSWELIYMDLKLDE</sequence>
<protein>
    <submittedName>
        <fullName evidence="3">GCN5 family acetyltransferase</fullName>
    </submittedName>
</protein>
<keyword evidence="1 3" id="KW-0808">Transferase</keyword>
<proteinExistence type="predicted"/>